<feature type="domain" description="ATPase AAA-type core" evidence="1">
    <location>
        <begin position="134"/>
        <end position="213"/>
    </location>
</feature>
<sequence length="508" mass="57793">MANVHSDYQTDQETSVTFSLENGNKLQLSFYENARCVMTITEAKQRTATTAQFRKNFPVSIYPFPTLGPLEEEELLLTDEYVRQSEDTRRAHRMFRNIWYRRPQQFPAFEELVAKTWEGMTISKPELNLTFPARLSMFCKEDRIDREVYWAGFGFQVWLQILTHLTGASADNVLVVDEPEIYLHPDLQRRLFQLLKNSNKQLILATHSAEIVNEADHEDVVLVNRTRRTAARVSDADSLQEALNSIGSAQNIHLARLTKGRRILFLEGDDYRLLRRFGSRFSFDSIANDVVITVVPIGGFSQSKRIQDTAWAFEKILKANISIAAVLDRDFRCAEEIVELLKDGRASVPHFHILTSKEIENYLLVPAAITKALQHRLKERKSSVTVSETDIEEMLDGIVASQKADLLGQYVSNRVRYFTTRSAKDPSTVVKEAIEQLEKDWHDRKTTICSGKKAFAALNGQLQQRFGVSITSNQVINHLGPNEVGDLISILSDLDQFARAQPTPLTTA</sequence>
<dbReference type="PANTHER" id="PTHR43581">
    <property type="entry name" value="ATP/GTP PHOSPHATASE"/>
    <property type="match status" value="1"/>
</dbReference>
<organism evidence="2 3">
    <name type="scientific">Bradyrhizobium japonicum</name>
    <dbReference type="NCBI Taxonomy" id="375"/>
    <lineage>
        <taxon>Bacteria</taxon>
        <taxon>Pseudomonadati</taxon>
        <taxon>Pseudomonadota</taxon>
        <taxon>Alphaproteobacteria</taxon>
        <taxon>Hyphomicrobiales</taxon>
        <taxon>Nitrobacteraceae</taxon>
        <taxon>Bradyrhizobium</taxon>
    </lineage>
</organism>
<accession>A0A0A3XUD3</accession>
<dbReference type="Pfam" id="PF13304">
    <property type="entry name" value="AAA_21"/>
    <property type="match status" value="1"/>
</dbReference>
<dbReference type="EMBL" id="JRPN01000020">
    <property type="protein sequence ID" value="KGT76791.1"/>
    <property type="molecule type" value="Genomic_DNA"/>
</dbReference>
<evidence type="ECO:0000313" key="2">
    <source>
        <dbReference type="EMBL" id="KGT76791.1"/>
    </source>
</evidence>
<dbReference type="InterPro" id="IPR003959">
    <property type="entry name" value="ATPase_AAA_core"/>
</dbReference>
<gene>
    <name evidence="2" type="ORF">MA20_29055</name>
</gene>
<evidence type="ECO:0000259" key="1">
    <source>
        <dbReference type="Pfam" id="PF13304"/>
    </source>
</evidence>
<proteinExistence type="predicted"/>
<name>A0A0A3XUD3_BRAJP</name>
<dbReference type="Gene3D" id="3.40.50.300">
    <property type="entry name" value="P-loop containing nucleotide triphosphate hydrolases"/>
    <property type="match status" value="1"/>
</dbReference>
<evidence type="ECO:0000313" key="3">
    <source>
        <dbReference type="Proteomes" id="UP000030377"/>
    </source>
</evidence>
<dbReference type="AlphaFoldDB" id="A0A0A3XUD3"/>
<dbReference type="Proteomes" id="UP000030377">
    <property type="component" value="Unassembled WGS sequence"/>
</dbReference>
<dbReference type="GO" id="GO:0016887">
    <property type="term" value="F:ATP hydrolysis activity"/>
    <property type="evidence" value="ECO:0007669"/>
    <property type="project" value="InterPro"/>
</dbReference>
<protein>
    <recommendedName>
        <fullName evidence="1">ATPase AAA-type core domain-containing protein</fullName>
    </recommendedName>
</protein>
<reference evidence="2 3" key="1">
    <citation type="submission" date="2014-09" db="EMBL/GenBank/DDBJ databases">
        <title>Draft genome of Bradyrhizobium japonicum Is-34.</title>
        <authorList>
            <person name="Tsurumaru H."/>
            <person name="Yamakawa T."/>
            <person name="Hashimoto S."/>
            <person name="Okizaki K."/>
            <person name="Kanesaki Y."/>
            <person name="Yoshikawa H."/>
            <person name="Yajima S."/>
        </authorList>
    </citation>
    <scope>NUCLEOTIDE SEQUENCE [LARGE SCALE GENOMIC DNA]</scope>
    <source>
        <strain evidence="2 3">Is-34</strain>
    </source>
</reference>
<dbReference type="InterPro" id="IPR027417">
    <property type="entry name" value="P-loop_NTPase"/>
</dbReference>
<dbReference type="InterPro" id="IPR051396">
    <property type="entry name" value="Bact_Antivir_Def_Nuclease"/>
</dbReference>
<dbReference type="SUPFAM" id="SSF52540">
    <property type="entry name" value="P-loop containing nucleoside triphosphate hydrolases"/>
    <property type="match status" value="1"/>
</dbReference>
<dbReference type="PANTHER" id="PTHR43581:SF3">
    <property type="entry name" value="AAA+ ATPASE DOMAIN-CONTAINING PROTEIN"/>
    <property type="match status" value="1"/>
</dbReference>
<dbReference type="GO" id="GO:0005524">
    <property type="term" value="F:ATP binding"/>
    <property type="evidence" value="ECO:0007669"/>
    <property type="project" value="InterPro"/>
</dbReference>
<comment type="caution">
    <text evidence="2">The sequence shown here is derived from an EMBL/GenBank/DDBJ whole genome shotgun (WGS) entry which is preliminary data.</text>
</comment>